<dbReference type="InterPro" id="IPR036890">
    <property type="entry name" value="HATPase_C_sf"/>
</dbReference>
<dbReference type="Proteomes" id="UP001589738">
    <property type="component" value="Unassembled WGS sequence"/>
</dbReference>
<dbReference type="PANTHER" id="PTHR43065">
    <property type="entry name" value="SENSOR HISTIDINE KINASE"/>
    <property type="match status" value="1"/>
</dbReference>
<dbReference type="SUPFAM" id="SSF47384">
    <property type="entry name" value="Homodimeric domain of signal transducing histidine kinase"/>
    <property type="match status" value="1"/>
</dbReference>
<keyword evidence="11" id="KW-1185">Reference proteome</keyword>
<evidence type="ECO:0000256" key="5">
    <source>
        <dbReference type="ARBA" id="ARBA00022741"/>
    </source>
</evidence>
<evidence type="ECO:0000256" key="8">
    <source>
        <dbReference type="ARBA" id="ARBA00023012"/>
    </source>
</evidence>
<dbReference type="Pfam" id="PF02518">
    <property type="entry name" value="HATPase_c"/>
    <property type="match status" value="1"/>
</dbReference>
<dbReference type="InterPro" id="IPR005467">
    <property type="entry name" value="His_kinase_dom"/>
</dbReference>
<keyword evidence="7" id="KW-0067">ATP-binding</keyword>
<dbReference type="GO" id="GO:0016301">
    <property type="term" value="F:kinase activity"/>
    <property type="evidence" value="ECO:0007669"/>
    <property type="project" value="UniProtKB-KW"/>
</dbReference>
<evidence type="ECO:0000256" key="4">
    <source>
        <dbReference type="ARBA" id="ARBA00022679"/>
    </source>
</evidence>
<dbReference type="EC" id="2.7.13.3" evidence="2"/>
<dbReference type="PANTHER" id="PTHR43065:SF10">
    <property type="entry name" value="PEROXIDE STRESS-ACTIVATED HISTIDINE KINASE MAK3"/>
    <property type="match status" value="1"/>
</dbReference>
<dbReference type="PRINTS" id="PR00344">
    <property type="entry name" value="BCTRLSENSOR"/>
</dbReference>
<name>A0ABV6KSW4_9BACI</name>
<keyword evidence="8" id="KW-0902">Two-component regulatory system</keyword>
<comment type="caution">
    <text evidence="10">The sequence shown here is derived from an EMBL/GenBank/DDBJ whole genome shotgun (WGS) entry which is preliminary data.</text>
</comment>
<dbReference type="Pfam" id="PF00512">
    <property type="entry name" value="HisKA"/>
    <property type="match status" value="1"/>
</dbReference>
<organism evidence="10 11">
    <name type="scientific">Robertmurraya beringensis</name>
    <dbReference type="NCBI Taxonomy" id="641660"/>
    <lineage>
        <taxon>Bacteria</taxon>
        <taxon>Bacillati</taxon>
        <taxon>Bacillota</taxon>
        <taxon>Bacilli</taxon>
        <taxon>Bacillales</taxon>
        <taxon>Bacillaceae</taxon>
        <taxon>Robertmurraya</taxon>
    </lineage>
</organism>
<evidence type="ECO:0000259" key="9">
    <source>
        <dbReference type="PROSITE" id="PS50109"/>
    </source>
</evidence>
<dbReference type="Gene3D" id="1.10.287.130">
    <property type="match status" value="1"/>
</dbReference>
<accession>A0ABV6KSW4</accession>
<dbReference type="InterPro" id="IPR003594">
    <property type="entry name" value="HATPase_dom"/>
</dbReference>
<comment type="catalytic activity">
    <reaction evidence="1">
        <text>ATP + protein L-histidine = ADP + protein N-phospho-L-histidine.</text>
        <dbReference type="EC" id="2.7.13.3"/>
    </reaction>
</comment>
<dbReference type="CDD" id="cd00082">
    <property type="entry name" value="HisKA"/>
    <property type="match status" value="1"/>
</dbReference>
<evidence type="ECO:0000256" key="7">
    <source>
        <dbReference type="ARBA" id="ARBA00022840"/>
    </source>
</evidence>
<dbReference type="EMBL" id="JBHLUU010000022">
    <property type="protein sequence ID" value="MFC0475018.1"/>
    <property type="molecule type" value="Genomic_DNA"/>
</dbReference>
<dbReference type="PROSITE" id="PS50109">
    <property type="entry name" value="HIS_KIN"/>
    <property type="match status" value="1"/>
</dbReference>
<dbReference type="RefSeq" id="WP_160548171.1">
    <property type="nucleotide sequence ID" value="NZ_JBHLUU010000022.1"/>
</dbReference>
<evidence type="ECO:0000256" key="3">
    <source>
        <dbReference type="ARBA" id="ARBA00022553"/>
    </source>
</evidence>
<dbReference type="InterPro" id="IPR036097">
    <property type="entry name" value="HisK_dim/P_sf"/>
</dbReference>
<evidence type="ECO:0000313" key="10">
    <source>
        <dbReference type="EMBL" id="MFC0475018.1"/>
    </source>
</evidence>
<reference evidence="10 11" key="1">
    <citation type="submission" date="2024-09" db="EMBL/GenBank/DDBJ databases">
        <authorList>
            <person name="Sun Q."/>
            <person name="Mori K."/>
        </authorList>
    </citation>
    <scope>NUCLEOTIDE SEQUENCE [LARGE SCALE GENOMIC DNA]</scope>
    <source>
        <strain evidence="10 11">CGMCC 1.9126</strain>
    </source>
</reference>
<gene>
    <name evidence="10" type="ORF">ACFFHF_07080</name>
</gene>
<evidence type="ECO:0000313" key="11">
    <source>
        <dbReference type="Proteomes" id="UP001589738"/>
    </source>
</evidence>
<dbReference type="InterPro" id="IPR003661">
    <property type="entry name" value="HisK_dim/P_dom"/>
</dbReference>
<feature type="domain" description="Histidine kinase" evidence="9">
    <location>
        <begin position="166"/>
        <end position="373"/>
    </location>
</feature>
<proteinExistence type="predicted"/>
<evidence type="ECO:0000256" key="6">
    <source>
        <dbReference type="ARBA" id="ARBA00022777"/>
    </source>
</evidence>
<keyword evidence="4" id="KW-0808">Transferase</keyword>
<dbReference type="SUPFAM" id="SSF55874">
    <property type="entry name" value="ATPase domain of HSP90 chaperone/DNA topoisomerase II/histidine kinase"/>
    <property type="match status" value="1"/>
</dbReference>
<keyword evidence="3" id="KW-0597">Phosphoprotein</keyword>
<dbReference type="SMART" id="SM00388">
    <property type="entry name" value="HisKA"/>
    <property type="match status" value="1"/>
</dbReference>
<evidence type="ECO:0000256" key="1">
    <source>
        <dbReference type="ARBA" id="ARBA00000085"/>
    </source>
</evidence>
<dbReference type="SMART" id="SM00387">
    <property type="entry name" value="HATPase_c"/>
    <property type="match status" value="1"/>
</dbReference>
<dbReference type="InterPro" id="IPR004358">
    <property type="entry name" value="Sig_transdc_His_kin-like_C"/>
</dbReference>
<dbReference type="Pfam" id="PF09385">
    <property type="entry name" value="HisK_N"/>
    <property type="match status" value="1"/>
</dbReference>
<keyword evidence="5" id="KW-0547">Nucleotide-binding</keyword>
<sequence length="379" mass="43992">MLQATREKLIDYLSKSKNLLISLWEKEILISTEDPYKIEVNTNDLSLFQMILDGLDREGLGFEMFIEEFSLKMAEQRVNDSINIGTFVYNVNIGRSIIYHHLLESDFTKEEIQESIKIIDSFFDKFLLYSVSYFTEEKNKIIEEKTQFIDSTHKDRLTLLGQMTSSFIHEFRNPLTSVQGFIQLLKAEDPSIKYLDIISSELEQLNFRISQFLLLSKKELIGKEKSSFSLNELFDEVLIFLYPSILDSKVKVIRETFDHVHLFGYVDEIRQVLINIIFNAIDVLTQYREDPTIEIISSLSHNKHVVIEISNNGPMIPDQMLKSIFEPFVTTKTLGTGLGLFVCREIIEKHKGRLICESSKEKTIFRMTMPIPSHTKASE</sequence>
<keyword evidence="6 10" id="KW-0418">Kinase</keyword>
<dbReference type="InterPro" id="IPR018984">
    <property type="entry name" value="Histidine_kinase_N"/>
</dbReference>
<dbReference type="Gene3D" id="1.10.490.70">
    <property type="entry name" value="Histidine kinase N-terminal domain"/>
    <property type="match status" value="1"/>
</dbReference>
<protein>
    <recommendedName>
        <fullName evidence="2">histidine kinase</fullName>
        <ecNumber evidence="2">2.7.13.3</ecNumber>
    </recommendedName>
</protein>
<dbReference type="Gene3D" id="3.30.565.10">
    <property type="entry name" value="Histidine kinase-like ATPase, C-terminal domain"/>
    <property type="match status" value="1"/>
</dbReference>
<evidence type="ECO:0000256" key="2">
    <source>
        <dbReference type="ARBA" id="ARBA00012438"/>
    </source>
</evidence>